<comment type="caution">
    <text evidence="1">The sequence shown here is derived from an EMBL/GenBank/DDBJ whole genome shotgun (WGS) entry which is preliminary data.</text>
</comment>
<evidence type="ECO:0000313" key="1">
    <source>
        <dbReference type="EMBL" id="KKN96933.1"/>
    </source>
</evidence>
<gene>
    <name evidence="1" type="ORF">LCGC14_0161830</name>
</gene>
<dbReference type="Gene3D" id="1.25.10.10">
    <property type="entry name" value="Leucine-rich Repeat Variant"/>
    <property type="match status" value="5"/>
</dbReference>
<evidence type="ECO:0008006" key="2">
    <source>
        <dbReference type="Google" id="ProtNLM"/>
    </source>
</evidence>
<dbReference type="PANTHER" id="PTHR12697:SF5">
    <property type="entry name" value="DEOXYHYPUSINE HYDROXYLASE"/>
    <property type="match status" value="1"/>
</dbReference>
<dbReference type="InterPro" id="IPR016024">
    <property type="entry name" value="ARM-type_fold"/>
</dbReference>
<dbReference type="GO" id="GO:0016491">
    <property type="term" value="F:oxidoreductase activity"/>
    <property type="evidence" value="ECO:0007669"/>
    <property type="project" value="TreeGrafter"/>
</dbReference>
<dbReference type="InterPro" id="IPR011989">
    <property type="entry name" value="ARM-like"/>
</dbReference>
<dbReference type="Pfam" id="PF03130">
    <property type="entry name" value="HEAT_PBS"/>
    <property type="match status" value="1"/>
</dbReference>
<dbReference type="EMBL" id="LAZR01000061">
    <property type="protein sequence ID" value="KKN96933.1"/>
    <property type="molecule type" value="Genomic_DNA"/>
</dbReference>
<accession>A0A0F9XX11</accession>
<dbReference type="SUPFAM" id="SSF48371">
    <property type="entry name" value="ARM repeat"/>
    <property type="match status" value="1"/>
</dbReference>
<name>A0A0F9XX11_9ZZZZ</name>
<dbReference type="SMART" id="SM00567">
    <property type="entry name" value="EZ_HEAT"/>
    <property type="match status" value="8"/>
</dbReference>
<dbReference type="InterPro" id="IPR004155">
    <property type="entry name" value="PBS_lyase_HEAT"/>
</dbReference>
<organism evidence="1">
    <name type="scientific">marine sediment metagenome</name>
    <dbReference type="NCBI Taxonomy" id="412755"/>
    <lineage>
        <taxon>unclassified sequences</taxon>
        <taxon>metagenomes</taxon>
        <taxon>ecological metagenomes</taxon>
    </lineage>
</organism>
<reference evidence="1" key="1">
    <citation type="journal article" date="2015" name="Nature">
        <title>Complex archaea that bridge the gap between prokaryotes and eukaryotes.</title>
        <authorList>
            <person name="Spang A."/>
            <person name="Saw J.H."/>
            <person name="Jorgensen S.L."/>
            <person name="Zaremba-Niedzwiedzka K."/>
            <person name="Martijn J."/>
            <person name="Lind A.E."/>
            <person name="van Eijk R."/>
            <person name="Schleper C."/>
            <person name="Guy L."/>
            <person name="Ettema T.J."/>
        </authorList>
    </citation>
    <scope>NUCLEOTIDE SEQUENCE</scope>
</reference>
<dbReference type="AlphaFoldDB" id="A0A0F9XX11"/>
<protein>
    <recommendedName>
        <fullName evidence="2">HEAT repeat domain-containing protein</fullName>
    </recommendedName>
</protein>
<dbReference type="PANTHER" id="PTHR12697">
    <property type="entry name" value="PBS LYASE HEAT-LIKE PROTEIN"/>
    <property type="match status" value="1"/>
</dbReference>
<proteinExistence type="predicted"/>
<sequence length="823" mass="87618">MHSDNCVRTPNRLVNGHSRPIGLLACMMLIVLGIDSSVLAEPPAPQASPVRPTVTAVLTDGTSVTGTLKSFVDGVYTVKAGGKTKSFTTADVQSIQFQPKPSGRPTPQGGNEGLAELISKLRKQADHRGPSRGRVDPALIEQLAAVGPAAIEPLLAETKTNTSLRGPVSLAFKEMGPTVIPRLIEAVRKDTSSSTIHTVAYALREFGHASLPVIREVLADEDSGMRLLGMTALRRREALTRAEADAFEELLIAAFDDTSPKVRSLAPETFGRLCPTSKRLVPTLIDALANQENEGVRRGTISALSLAGRNMAAGSEEMVQIVEALSTALLEDTAMGIRLGAARALGALGTKAQSAAPALMAATNDQAERVGESARAALHDIGAALVVALREADVTDANVVALIRQLGGKDREAAMRAARELVELGPANLAAVMVAIRVNERNRYWNIVAAMIGAWGEGVSEALDAYAKDESPIVRRTVAAAWGHMETYRLPAALAALLHDSDPAVVSAAVDSLVTLSERPIPTLRKNIVPLLIEVLADKDVPEQDRGKVVGVLARVGLKHPEATEALIKAMTEDKSNRFRGTVARGLGRLGRQLRPGSKELDRIVQALADAIENESMPDTRRGVIDALGYMESRSEAALPVLAQAANDSYDAVAQAARKAVTKIEAAVKTRDAPPNEVAEAPKEQPAPATVFAERDNSRDVRGRDGWYIYSRRDAATGRVVELIVSNSQPAIVSRKGDGERVTFRPGGKGGRSFSGNTGLVILRQEDGAMRMTLVGLPVLSVDPVLAYQKALQATPSLSLRDFIATSKVLAPIGSLRSFFEFE</sequence>